<evidence type="ECO:0000256" key="5">
    <source>
        <dbReference type="PROSITE-ProRule" id="PRU00124"/>
    </source>
</evidence>
<dbReference type="FunFam" id="2.10.25.10:FF:000095">
    <property type="entry name" value="Notch, isoform B"/>
    <property type="match status" value="1"/>
</dbReference>
<feature type="region of interest" description="Disordered" evidence="6">
    <location>
        <begin position="543"/>
        <end position="587"/>
    </location>
</feature>
<organism evidence="11 12">
    <name type="scientific">Holothuria leucospilota</name>
    <name type="common">Black long sea cucumber</name>
    <name type="synonym">Mertensiothuria leucospilota</name>
    <dbReference type="NCBI Taxonomy" id="206669"/>
    <lineage>
        <taxon>Eukaryota</taxon>
        <taxon>Metazoa</taxon>
        <taxon>Echinodermata</taxon>
        <taxon>Eleutherozoa</taxon>
        <taxon>Echinozoa</taxon>
        <taxon>Holothuroidea</taxon>
        <taxon>Aspidochirotacea</taxon>
        <taxon>Aspidochirotida</taxon>
        <taxon>Holothuriidae</taxon>
        <taxon>Holothuria</taxon>
    </lineage>
</organism>
<evidence type="ECO:0000256" key="1">
    <source>
        <dbReference type="ARBA" id="ARBA00022536"/>
    </source>
</evidence>
<feature type="chain" id="PRO_5040269475" evidence="8">
    <location>
        <begin position="32"/>
        <end position="587"/>
    </location>
</feature>
<dbReference type="PROSITE" id="PS50068">
    <property type="entry name" value="LDLRA_2"/>
    <property type="match status" value="1"/>
</dbReference>
<dbReference type="Pfam" id="PF00008">
    <property type="entry name" value="EGF"/>
    <property type="match status" value="1"/>
</dbReference>
<feature type="disulfide bond" evidence="5">
    <location>
        <begin position="319"/>
        <end position="334"/>
    </location>
</feature>
<keyword evidence="1 4" id="KW-0245">EGF-like domain</keyword>
<dbReference type="EMBL" id="JAIZAY010000002">
    <property type="protein sequence ID" value="KAJ8047455.1"/>
    <property type="molecule type" value="Genomic_DNA"/>
</dbReference>
<evidence type="ECO:0000256" key="3">
    <source>
        <dbReference type="ARBA" id="ARBA00023157"/>
    </source>
</evidence>
<evidence type="ECO:0000256" key="2">
    <source>
        <dbReference type="ARBA" id="ARBA00022737"/>
    </source>
</evidence>
<comment type="caution">
    <text evidence="11">The sequence shown here is derived from an EMBL/GenBank/DDBJ whole genome shotgun (WGS) entry which is preliminary data.</text>
</comment>
<dbReference type="PROSITE" id="PS01180">
    <property type="entry name" value="CUB"/>
    <property type="match status" value="1"/>
</dbReference>
<reference evidence="11" key="1">
    <citation type="submission" date="2021-10" db="EMBL/GenBank/DDBJ databases">
        <title>Tropical sea cucumber genome reveals ecological adaptation and Cuvierian tubules defense mechanism.</title>
        <authorList>
            <person name="Chen T."/>
        </authorList>
    </citation>
    <scope>NUCLEOTIDE SEQUENCE</scope>
    <source>
        <strain evidence="11">Nanhai2018</strain>
        <tissue evidence="11">Muscle</tissue>
    </source>
</reference>
<dbReference type="SUPFAM" id="SSF57196">
    <property type="entry name" value="EGF/Laminin"/>
    <property type="match status" value="2"/>
</dbReference>
<feature type="domain" description="EGF-like" evidence="10">
    <location>
        <begin position="336"/>
        <end position="373"/>
    </location>
</feature>
<evidence type="ECO:0000256" key="4">
    <source>
        <dbReference type="PROSITE-ProRule" id="PRU00076"/>
    </source>
</evidence>
<dbReference type="Pfam" id="PF00057">
    <property type="entry name" value="Ldl_recept_a"/>
    <property type="match status" value="1"/>
</dbReference>
<evidence type="ECO:0000256" key="7">
    <source>
        <dbReference type="SAM" id="Phobius"/>
    </source>
</evidence>
<dbReference type="InterPro" id="IPR036055">
    <property type="entry name" value="LDL_receptor-like_sf"/>
</dbReference>
<dbReference type="CDD" id="cd00054">
    <property type="entry name" value="EGF_CA"/>
    <property type="match status" value="2"/>
</dbReference>
<dbReference type="InterPro" id="IPR035914">
    <property type="entry name" value="Sperma_CUB_dom_sf"/>
</dbReference>
<dbReference type="InterPro" id="IPR023415">
    <property type="entry name" value="LDLR_class-A_CS"/>
</dbReference>
<feature type="domain" description="CUB" evidence="9">
    <location>
        <begin position="34"/>
        <end position="160"/>
    </location>
</feature>
<feature type="transmembrane region" description="Helical" evidence="7">
    <location>
        <begin position="427"/>
        <end position="446"/>
    </location>
</feature>
<feature type="disulfide bond" evidence="4">
    <location>
        <begin position="385"/>
        <end position="395"/>
    </location>
</feature>
<keyword evidence="7" id="KW-0812">Transmembrane</keyword>
<dbReference type="Proteomes" id="UP001152320">
    <property type="component" value="Chromosome 2"/>
</dbReference>
<name>A0A9Q1CM57_HOLLE</name>
<proteinExistence type="predicted"/>
<feature type="compositionally biased region" description="Polar residues" evidence="6">
    <location>
        <begin position="547"/>
        <end position="587"/>
    </location>
</feature>
<dbReference type="InterPro" id="IPR000742">
    <property type="entry name" value="EGF"/>
</dbReference>
<dbReference type="InterPro" id="IPR002172">
    <property type="entry name" value="LDrepeatLR_classA_rpt"/>
</dbReference>
<dbReference type="InterPro" id="IPR000859">
    <property type="entry name" value="CUB_dom"/>
</dbReference>
<keyword evidence="2" id="KW-0677">Repeat</keyword>
<dbReference type="PROSITE" id="PS00022">
    <property type="entry name" value="EGF_1"/>
    <property type="match status" value="2"/>
</dbReference>
<gene>
    <name evidence="11" type="ORF">HOLleu_06453</name>
</gene>
<keyword evidence="12" id="KW-1185">Reference proteome</keyword>
<evidence type="ECO:0000313" key="12">
    <source>
        <dbReference type="Proteomes" id="UP001152320"/>
    </source>
</evidence>
<dbReference type="SMART" id="SM00179">
    <property type="entry name" value="EGF_CA"/>
    <property type="match status" value="1"/>
</dbReference>
<dbReference type="Gene3D" id="2.60.120.290">
    <property type="entry name" value="Spermadhesin, CUB domain"/>
    <property type="match status" value="1"/>
</dbReference>
<dbReference type="OrthoDB" id="19606at2759"/>
<dbReference type="PROSITE" id="PS01209">
    <property type="entry name" value="LDLRA_1"/>
    <property type="match status" value="1"/>
</dbReference>
<feature type="region of interest" description="Disordered" evidence="6">
    <location>
        <begin position="455"/>
        <end position="492"/>
    </location>
</feature>
<keyword evidence="7" id="KW-1133">Transmembrane helix</keyword>
<keyword evidence="8" id="KW-0732">Signal</keyword>
<protein>
    <submittedName>
        <fullName evidence="11">Versican core protein</fullName>
    </submittedName>
</protein>
<evidence type="ECO:0000313" key="11">
    <source>
        <dbReference type="EMBL" id="KAJ8047455.1"/>
    </source>
</evidence>
<feature type="signal peptide" evidence="8">
    <location>
        <begin position="1"/>
        <end position="31"/>
    </location>
</feature>
<dbReference type="PROSITE" id="PS50026">
    <property type="entry name" value="EGF_3"/>
    <property type="match status" value="2"/>
</dbReference>
<dbReference type="Gene3D" id="2.10.25.10">
    <property type="entry name" value="Laminin"/>
    <property type="match status" value="2"/>
</dbReference>
<dbReference type="SMART" id="SM00192">
    <property type="entry name" value="LDLa"/>
    <property type="match status" value="1"/>
</dbReference>
<dbReference type="SMART" id="SM00181">
    <property type="entry name" value="EGF"/>
    <property type="match status" value="2"/>
</dbReference>
<dbReference type="AlphaFoldDB" id="A0A9Q1CM57"/>
<dbReference type="CDD" id="cd00112">
    <property type="entry name" value="LDLa"/>
    <property type="match status" value="1"/>
</dbReference>
<dbReference type="GO" id="GO:0005509">
    <property type="term" value="F:calcium ion binding"/>
    <property type="evidence" value="ECO:0007669"/>
    <property type="project" value="InterPro"/>
</dbReference>
<dbReference type="PANTHER" id="PTHR24251">
    <property type="entry name" value="OVOCHYMASE-RELATED"/>
    <property type="match status" value="1"/>
</dbReference>
<comment type="caution">
    <text evidence="4">Lacks conserved residue(s) required for the propagation of feature annotation.</text>
</comment>
<dbReference type="CDD" id="cd00041">
    <property type="entry name" value="CUB"/>
    <property type="match status" value="1"/>
</dbReference>
<evidence type="ECO:0000256" key="8">
    <source>
        <dbReference type="SAM" id="SignalP"/>
    </source>
</evidence>
<dbReference type="InterPro" id="IPR001881">
    <property type="entry name" value="EGF-like_Ca-bd_dom"/>
</dbReference>
<evidence type="ECO:0000256" key="6">
    <source>
        <dbReference type="SAM" id="MobiDB-lite"/>
    </source>
</evidence>
<dbReference type="SUPFAM" id="SSF57424">
    <property type="entry name" value="LDL receptor-like module"/>
    <property type="match status" value="1"/>
</dbReference>
<dbReference type="SMART" id="SM00042">
    <property type="entry name" value="CUB"/>
    <property type="match status" value="1"/>
</dbReference>
<dbReference type="Pfam" id="PF00431">
    <property type="entry name" value="CUB"/>
    <property type="match status" value="1"/>
</dbReference>
<accession>A0A9Q1CM57</accession>
<feature type="disulfide bond" evidence="4">
    <location>
        <begin position="363"/>
        <end position="372"/>
    </location>
</feature>
<dbReference type="SUPFAM" id="SSF49854">
    <property type="entry name" value="Spermadhesin, CUB domain"/>
    <property type="match status" value="1"/>
</dbReference>
<feature type="disulfide bond" evidence="4">
    <location>
        <begin position="402"/>
        <end position="411"/>
    </location>
</feature>
<dbReference type="PANTHER" id="PTHR24251:SF51">
    <property type="entry name" value="CUBILIN-LIKE"/>
    <property type="match status" value="1"/>
</dbReference>
<dbReference type="Gene3D" id="4.10.400.10">
    <property type="entry name" value="Low-density Lipoprotein Receptor"/>
    <property type="match status" value="1"/>
</dbReference>
<keyword evidence="7" id="KW-0472">Membrane</keyword>
<feature type="domain" description="EGF-like" evidence="10">
    <location>
        <begin position="381"/>
        <end position="412"/>
    </location>
</feature>
<sequence>MKFNPVQLSSVFQKFSVLLLFFLDVCSVVLAIDCSTSIKGLVNGTQSSGIIESLGFPQSYPKRSSSYTCTYELAILGDGFIKLSFEDFHLNDETVFTCKNNGTYDYLTINMHNNQDPNYYCGVGRPPTIITPKNMVTIELVVHAGSSDSFRGFKMSYTFISEEKKRELSENYLKEKTKVPAYKNDEGSFFEEIEEIAPGYASQSVDLIWYVTAPEEEDRIQLTVKEFSYPPYIAAPMLLIADGPTSESTSLQHGANVNGEPLFSTQRFMFVQLKGMVGAGTYFEVEFSFFRESNANDMCPRNYFYCQGTTHCIRQTLVCNGRNNCGQEEDEARCNIPAPCDLNPCEHGGTCFPSLRNGFRCTCSPSFTGPTCSELDTMTTVQPTCGGACFNGGVCVDGECLCPENYIGTRCEFPIGNNNPDLEHTSIMIGAFVGAVCLLSICWLVAMARKRYTETEEQSSGNRPPQRMISVHSPEELGLRRSTTVGPGDLEIPPDYSEVFIENNKPSMTTRPSIISANEPMSPPPSYDVVTGDEELGIVIECPPAEEQSNLPDVVGQNGTNGEDISPVTSNVGSENVSRQTSRSTDV</sequence>
<evidence type="ECO:0000259" key="9">
    <source>
        <dbReference type="PROSITE" id="PS01180"/>
    </source>
</evidence>
<keyword evidence="3 4" id="KW-1015">Disulfide bond</keyword>
<evidence type="ECO:0000259" key="10">
    <source>
        <dbReference type="PROSITE" id="PS50026"/>
    </source>
</evidence>